<gene>
    <name evidence="3" type="ORF">CKO40_18005</name>
</gene>
<accession>A0AAJ0U6X8</accession>
<evidence type="ECO:0000256" key="1">
    <source>
        <dbReference type="HAMAP-Rule" id="MF_00676"/>
    </source>
</evidence>
<keyword evidence="4" id="KW-1185">Reference proteome</keyword>
<evidence type="ECO:0000256" key="2">
    <source>
        <dbReference type="SAM" id="MobiDB-lite"/>
    </source>
</evidence>
<dbReference type="PANTHER" id="PTHR37421">
    <property type="entry name" value="UPF0260 PROTEIN YCGN"/>
    <property type="match status" value="1"/>
</dbReference>
<dbReference type="Pfam" id="PF03692">
    <property type="entry name" value="CxxCxxCC"/>
    <property type="match status" value="1"/>
</dbReference>
<organism evidence="3 4">
    <name type="scientific">Halochromatium glycolicum</name>
    <dbReference type="NCBI Taxonomy" id="85075"/>
    <lineage>
        <taxon>Bacteria</taxon>
        <taxon>Pseudomonadati</taxon>
        <taxon>Pseudomonadota</taxon>
        <taxon>Gammaproteobacteria</taxon>
        <taxon>Chromatiales</taxon>
        <taxon>Chromatiaceae</taxon>
        <taxon>Halochromatium</taxon>
    </lineage>
</organism>
<reference evidence="3" key="1">
    <citation type="submission" date="2017-08" db="EMBL/GenBank/DDBJ databases">
        <authorList>
            <person name="Imhoff J.F."/>
            <person name="Rahn T."/>
            <person name="Kuenzel S."/>
            <person name="Neulinger S.C."/>
        </authorList>
    </citation>
    <scope>NUCLEOTIDE SEQUENCE</scope>
    <source>
        <strain evidence="3">DSM 11080</strain>
    </source>
</reference>
<name>A0AAJ0U6X8_9GAMM</name>
<dbReference type="InterPro" id="IPR005358">
    <property type="entry name" value="Puta_zinc/iron-chelating_dom"/>
</dbReference>
<protein>
    <recommendedName>
        <fullName evidence="1">UPF0260 protein CKO40_18005</fullName>
    </recommendedName>
</protein>
<evidence type="ECO:0000313" key="4">
    <source>
        <dbReference type="Proteomes" id="UP001296776"/>
    </source>
</evidence>
<dbReference type="HAMAP" id="MF_00676">
    <property type="entry name" value="UPF0260"/>
    <property type="match status" value="1"/>
</dbReference>
<dbReference type="AlphaFoldDB" id="A0AAJ0U6X8"/>
<dbReference type="PANTHER" id="PTHR37421:SF1">
    <property type="entry name" value="UPF0260 PROTEIN YCGN"/>
    <property type="match status" value="1"/>
</dbReference>
<sequence length="169" mass="18971">MPSPTPHQAPGQPSHRTRSQSSPQTPEHRYWERVPLAQMSAVEWESLCDGCGKCCVTKFEDEDTGAIHYTDVACHLLDHQHCQCSDYLNRSERVPDCVTLTPETLADPRWMPQTCAYRLLAEGKPLPAWHPLVCGDPEAVHAAGESVRGRVECETVAGDPLMRLIEWIR</sequence>
<dbReference type="NCBIfam" id="NF003501">
    <property type="entry name" value="PRK05170.1-5"/>
    <property type="match status" value="1"/>
</dbReference>
<feature type="region of interest" description="Disordered" evidence="2">
    <location>
        <begin position="1"/>
        <end position="27"/>
    </location>
</feature>
<proteinExistence type="inferred from homology"/>
<dbReference type="NCBIfam" id="NF003507">
    <property type="entry name" value="PRK05170.2-5"/>
    <property type="match status" value="1"/>
</dbReference>
<dbReference type="InterPro" id="IPR008228">
    <property type="entry name" value="UCP006173"/>
</dbReference>
<comment type="similarity">
    <text evidence="1">Belongs to the UPF0260 family.</text>
</comment>
<dbReference type="Proteomes" id="UP001296776">
    <property type="component" value="Unassembled WGS sequence"/>
</dbReference>
<comment type="caution">
    <text evidence="3">The sequence shown here is derived from an EMBL/GenBank/DDBJ whole genome shotgun (WGS) entry which is preliminary data.</text>
</comment>
<dbReference type="EMBL" id="NRSJ01000041">
    <property type="protein sequence ID" value="MBK1706391.1"/>
    <property type="molecule type" value="Genomic_DNA"/>
</dbReference>
<evidence type="ECO:0000313" key="3">
    <source>
        <dbReference type="EMBL" id="MBK1706391.1"/>
    </source>
</evidence>
<reference evidence="3" key="2">
    <citation type="journal article" date="2020" name="Microorganisms">
        <title>Osmotic Adaptation and Compatible Solute Biosynthesis of Phototrophic Bacteria as Revealed from Genome Analyses.</title>
        <authorList>
            <person name="Imhoff J.F."/>
            <person name="Rahn T."/>
            <person name="Kunzel S."/>
            <person name="Keller A."/>
            <person name="Neulinger S.C."/>
        </authorList>
    </citation>
    <scope>NUCLEOTIDE SEQUENCE</scope>
    <source>
        <strain evidence="3">DSM 11080</strain>
    </source>
</reference>